<dbReference type="InterPro" id="IPR039657">
    <property type="entry name" value="Dimethylallyltransferase"/>
</dbReference>
<reference evidence="14" key="1">
    <citation type="submission" date="2021-01" db="EMBL/GenBank/DDBJ databases">
        <title>Lacisediminihabitans sp. nov. strain G11-30, isolated from Antarctic Soil.</title>
        <authorList>
            <person name="Li J."/>
        </authorList>
    </citation>
    <scope>NUCLEOTIDE SEQUENCE</scope>
    <source>
        <strain evidence="14">G11-30</strain>
    </source>
</reference>
<evidence type="ECO:0000256" key="10">
    <source>
        <dbReference type="HAMAP-Rule" id="MF_00185"/>
    </source>
</evidence>
<evidence type="ECO:0000256" key="1">
    <source>
        <dbReference type="ARBA" id="ARBA00001946"/>
    </source>
</evidence>
<evidence type="ECO:0000256" key="3">
    <source>
        <dbReference type="ARBA" id="ARBA00005842"/>
    </source>
</evidence>
<evidence type="ECO:0000256" key="5">
    <source>
        <dbReference type="ARBA" id="ARBA00022694"/>
    </source>
</evidence>
<feature type="site" description="Interaction with substrate tRNA" evidence="10">
    <location>
        <position position="117"/>
    </location>
</feature>
<evidence type="ECO:0000313" key="14">
    <source>
        <dbReference type="EMBL" id="MBK4347610.1"/>
    </source>
</evidence>
<dbReference type="GO" id="GO:0005524">
    <property type="term" value="F:ATP binding"/>
    <property type="evidence" value="ECO:0007669"/>
    <property type="project" value="UniProtKB-UniRule"/>
</dbReference>
<dbReference type="PANTHER" id="PTHR11088:SF60">
    <property type="entry name" value="TRNA DIMETHYLALLYLTRANSFERASE"/>
    <property type="match status" value="1"/>
</dbReference>
<comment type="caution">
    <text evidence="14">The sequence shown here is derived from an EMBL/GenBank/DDBJ whole genome shotgun (WGS) entry which is preliminary data.</text>
</comment>
<feature type="site" description="Interaction with substrate tRNA" evidence="10">
    <location>
        <position position="138"/>
    </location>
</feature>
<dbReference type="HAMAP" id="MF_00185">
    <property type="entry name" value="IPP_trans"/>
    <property type="match status" value="1"/>
</dbReference>
<name>A0A934W4L6_9MICO</name>
<protein>
    <recommendedName>
        <fullName evidence="10">tRNA dimethylallyltransferase</fullName>
        <ecNumber evidence="10">2.5.1.75</ecNumber>
    </recommendedName>
    <alternativeName>
        <fullName evidence="10">Dimethylallyl diphosphate:tRNA dimethylallyltransferase</fullName>
        <shortName evidence="10">DMAPP:tRNA dimethylallyltransferase</shortName>
        <shortName evidence="10">DMATase</shortName>
    </alternativeName>
    <alternativeName>
        <fullName evidence="10">Isopentenyl-diphosphate:tRNA isopentenyltransferase</fullName>
        <shortName evidence="10">IPP transferase</shortName>
        <shortName evidence="10">IPPT</shortName>
        <shortName evidence="10">IPTase</shortName>
    </alternativeName>
</protein>
<dbReference type="EMBL" id="JAEPES010000002">
    <property type="protein sequence ID" value="MBK4347610.1"/>
    <property type="molecule type" value="Genomic_DNA"/>
</dbReference>
<comment type="function">
    <text evidence="2 10 12">Catalyzes the transfer of a dimethylallyl group onto the adenine at position 37 in tRNAs that read codons beginning with uridine, leading to the formation of N6-(dimethylallyl)adenosine (i(6)A).</text>
</comment>
<dbReference type="Gene3D" id="1.10.20.140">
    <property type="match status" value="1"/>
</dbReference>
<dbReference type="PANTHER" id="PTHR11088">
    <property type="entry name" value="TRNA DIMETHYLALLYLTRANSFERASE"/>
    <property type="match status" value="1"/>
</dbReference>
<keyword evidence="8 10" id="KW-0460">Magnesium</keyword>
<dbReference type="NCBIfam" id="TIGR00174">
    <property type="entry name" value="miaA"/>
    <property type="match status" value="1"/>
</dbReference>
<keyword evidence="5 10" id="KW-0819">tRNA processing</keyword>
<proteinExistence type="inferred from homology"/>
<dbReference type="RefSeq" id="WP_200556031.1">
    <property type="nucleotide sequence ID" value="NZ_JAEPES010000002.1"/>
</dbReference>
<keyword evidence="7 10" id="KW-0067">ATP-binding</keyword>
<dbReference type="AlphaFoldDB" id="A0A934W4L6"/>
<evidence type="ECO:0000256" key="4">
    <source>
        <dbReference type="ARBA" id="ARBA00022679"/>
    </source>
</evidence>
<dbReference type="Proteomes" id="UP000636458">
    <property type="component" value="Unassembled WGS sequence"/>
</dbReference>
<sequence>MGSANPEPAQAGAEPLVVIVGATGTGKSALSLDLAERLAAQGRPAEIVNADAMQLYRGMDIGTAKLPVTERRGIPHHLLDVLDPREEASVASFQEDARAAIDAVRSRGALPILVGGSGLYVSAVVWDFRFPGTDPEIRARLEAELLAVGPGLLFQRLRHADPAAAAAIGPHNGRRIVRALEVGEITGEPFGSGLPDESRLWSPTRLIGLRTQRIELIPRLDARVEGMWRDGILDEARALIEHGVGVTSGRAIGYAQAIAQLRGELAEADAIEQSQALTRKYARRQVSWFTRYPATWLEADDPQRVERAIEPIDS</sequence>
<dbReference type="EC" id="2.5.1.75" evidence="10"/>
<dbReference type="Gene3D" id="3.40.50.300">
    <property type="entry name" value="P-loop containing nucleotide triphosphate hydrolases"/>
    <property type="match status" value="1"/>
</dbReference>
<accession>A0A934W4L6</accession>
<evidence type="ECO:0000256" key="9">
    <source>
        <dbReference type="ARBA" id="ARBA00049563"/>
    </source>
</evidence>
<feature type="binding site" evidence="10">
    <location>
        <begin position="21"/>
        <end position="28"/>
    </location>
    <ligand>
        <name>ATP</name>
        <dbReference type="ChEBI" id="CHEBI:30616"/>
    </ligand>
</feature>
<keyword evidence="6 10" id="KW-0547">Nucleotide-binding</keyword>
<dbReference type="InterPro" id="IPR018022">
    <property type="entry name" value="IPT"/>
</dbReference>
<evidence type="ECO:0000256" key="6">
    <source>
        <dbReference type="ARBA" id="ARBA00022741"/>
    </source>
</evidence>
<dbReference type="InterPro" id="IPR027417">
    <property type="entry name" value="P-loop_NTPase"/>
</dbReference>
<evidence type="ECO:0000256" key="11">
    <source>
        <dbReference type="RuleBase" id="RU003783"/>
    </source>
</evidence>
<feature type="binding site" evidence="10">
    <location>
        <begin position="23"/>
        <end position="28"/>
    </location>
    <ligand>
        <name>substrate</name>
    </ligand>
</feature>
<organism evidence="14 15">
    <name type="scientific">Lacisediminihabitans changchengi</name>
    <dbReference type="NCBI Taxonomy" id="2787634"/>
    <lineage>
        <taxon>Bacteria</taxon>
        <taxon>Bacillati</taxon>
        <taxon>Actinomycetota</taxon>
        <taxon>Actinomycetes</taxon>
        <taxon>Micrococcales</taxon>
        <taxon>Microbacteriaceae</taxon>
        <taxon>Lacisediminihabitans</taxon>
    </lineage>
</organism>
<keyword evidence="4 10" id="KW-0808">Transferase</keyword>
<evidence type="ECO:0000256" key="7">
    <source>
        <dbReference type="ARBA" id="ARBA00022840"/>
    </source>
</evidence>
<keyword evidence="15" id="KW-1185">Reference proteome</keyword>
<evidence type="ECO:0000256" key="2">
    <source>
        <dbReference type="ARBA" id="ARBA00003213"/>
    </source>
</evidence>
<dbReference type="GO" id="GO:0052381">
    <property type="term" value="F:tRNA dimethylallyltransferase activity"/>
    <property type="evidence" value="ECO:0007669"/>
    <property type="project" value="UniProtKB-UniRule"/>
</dbReference>
<dbReference type="GO" id="GO:0006400">
    <property type="term" value="P:tRNA modification"/>
    <property type="evidence" value="ECO:0007669"/>
    <property type="project" value="TreeGrafter"/>
</dbReference>
<dbReference type="Pfam" id="PF01715">
    <property type="entry name" value="IPPT"/>
    <property type="match status" value="1"/>
</dbReference>
<comment type="subunit">
    <text evidence="10">Monomer.</text>
</comment>
<evidence type="ECO:0000256" key="12">
    <source>
        <dbReference type="RuleBase" id="RU003784"/>
    </source>
</evidence>
<comment type="cofactor">
    <cofactor evidence="1 10">
        <name>Mg(2+)</name>
        <dbReference type="ChEBI" id="CHEBI:18420"/>
    </cofactor>
</comment>
<evidence type="ECO:0000313" key="15">
    <source>
        <dbReference type="Proteomes" id="UP000636458"/>
    </source>
</evidence>
<evidence type="ECO:0000256" key="8">
    <source>
        <dbReference type="ARBA" id="ARBA00022842"/>
    </source>
</evidence>
<comment type="caution">
    <text evidence="10">Lacks conserved residue(s) required for the propagation of feature annotation.</text>
</comment>
<comment type="catalytic activity">
    <reaction evidence="9 10 11">
        <text>adenosine(37) in tRNA + dimethylallyl diphosphate = N(6)-dimethylallyladenosine(37) in tRNA + diphosphate</text>
        <dbReference type="Rhea" id="RHEA:26482"/>
        <dbReference type="Rhea" id="RHEA-COMP:10162"/>
        <dbReference type="Rhea" id="RHEA-COMP:10375"/>
        <dbReference type="ChEBI" id="CHEBI:33019"/>
        <dbReference type="ChEBI" id="CHEBI:57623"/>
        <dbReference type="ChEBI" id="CHEBI:74411"/>
        <dbReference type="ChEBI" id="CHEBI:74415"/>
        <dbReference type="EC" id="2.5.1.75"/>
    </reaction>
</comment>
<dbReference type="FunFam" id="1.10.20.140:FF:000001">
    <property type="entry name" value="tRNA dimethylallyltransferase"/>
    <property type="match status" value="1"/>
</dbReference>
<gene>
    <name evidence="10 14" type="primary">miaA</name>
    <name evidence="14" type="ORF">IV501_08185</name>
</gene>
<dbReference type="SUPFAM" id="SSF52540">
    <property type="entry name" value="P-loop containing nucleoside triphosphate hydrolases"/>
    <property type="match status" value="1"/>
</dbReference>
<comment type="similarity">
    <text evidence="3 10 13">Belongs to the IPP transferase family.</text>
</comment>
<evidence type="ECO:0000256" key="13">
    <source>
        <dbReference type="RuleBase" id="RU003785"/>
    </source>
</evidence>